<evidence type="ECO:0000256" key="8">
    <source>
        <dbReference type="ARBA" id="ARBA00023157"/>
    </source>
</evidence>
<dbReference type="FunFam" id="3.40.30.10:FF:000185">
    <property type="entry name" value="Protein disulfide-isomerase"/>
    <property type="match status" value="1"/>
</dbReference>
<evidence type="ECO:0000256" key="6">
    <source>
        <dbReference type="ARBA" id="ARBA00022737"/>
    </source>
</evidence>
<dbReference type="Pfam" id="PF13848">
    <property type="entry name" value="Thioredoxin_6"/>
    <property type="match status" value="1"/>
</dbReference>
<dbReference type="CDD" id="cd02982">
    <property type="entry name" value="PDI_b'_family"/>
    <property type="match status" value="1"/>
</dbReference>
<dbReference type="Proteomes" id="UP000650467">
    <property type="component" value="Unassembled WGS sequence"/>
</dbReference>
<evidence type="ECO:0000256" key="10">
    <source>
        <dbReference type="ARBA" id="ARBA00023284"/>
    </source>
</evidence>
<dbReference type="OrthoDB" id="427280at2759"/>
<dbReference type="CDD" id="cd02981">
    <property type="entry name" value="PDI_b_family"/>
    <property type="match status" value="1"/>
</dbReference>
<protein>
    <recommendedName>
        <fullName evidence="4 13">Protein disulfide-isomerase</fullName>
        <ecNumber evidence="4 13">5.3.4.1</ecNumber>
    </recommendedName>
</protein>
<dbReference type="InterPro" id="IPR036249">
    <property type="entry name" value="Thioredoxin-like_sf"/>
</dbReference>
<evidence type="ECO:0000256" key="1">
    <source>
        <dbReference type="ARBA" id="ARBA00001182"/>
    </source>
</evidence>
<feature type="disulfide bond" description="Redox-active" evidence="11">
    <location>
        <begin position="78"/>
        <end position="81"/>
    </location>
</feature>
<keyword evidence="7" id="KW-0256">Endoplasmic reticulum</keyword>
<keyword evidence="8 11" id="KW-1015">Disulfide bond</keyword>
<dbReference type="GO" id="GO:0005788">
    <property type="term" value="C:endoplasmic reticulum lumen"/>
    <property type="evidence" value="ECO:0007669"/>
    <property type="project" value="UniProtKB-SubCell"/>
</dbReference>
<evidence type="ECO:0000256" key="14">
    <source>
        <dbReference type="SAM" id="MobiDB-lite"/>
    </source>
</evidence>
<dbReference type="NCBIfam" id="TIGR01126">
    <property type="entry name" value="pdi_dom"/>
    <property type="match status" value="1"/>
</dbReference>
<keyword evidence="6" id="KW-0677">Repeat</keyword>
<accession>A0A835T3C4</accession>
<comment type="similarity">
    <text evidence="3 12">Belongs to the protein disulfide isomerase family.</text>
</comment>
<dbReference type="InterPro" id="IPR013766">
    <property type="entry name" value="Thioredoxin_domain"/>
</dbReference>
<dbReference type="PANTHER" id="PTHR18929">
    <property type="entry name" value="PROTEIN DISULFIDE ISOMERASE"/>
    <property type="match status" value="1"/>
</dbReference>
<comment type="subcellular location">
    <subcellularLocation>
        <location evidence="2">Endoplasmic reticulum lumen</location>
    </subcellularLocation>
</comment>
<feature type="chain" id="PRO_5033095829" description="Protein disulfide-isomerase" evidence="13">
    <location>
        <begin position="29"/>
        <end position="535"/>
    </location>
</feature>
<dbReference type="InterPro" id="IPR005792">
    <property type="entry name" value="Prot_disulphide_isomerase"/>
</dbReference>
<dbReference type="Gene3D" id="3.40.30.10">
    <property type="entry name" value="Glutaredoxin"/>
    <property type="match status" value="4"/>
</dbReference>
<keyword evidence="5 13" id="KW-0732">Signal</keyword>
<keyword evidence="10 11" id="KW-0676">Redox-active center</keyword>
<evidence type="ECO:0000313" key="17">
    <source>
        <dbReference type="Proteomes" id="UP000650467"/>
    </source>
</evidence>
<dbReference type="NCBIfam" id="TIGR01130">
    <property type="entry name" value="ER_PDI_fam"/>
    <property type="match status" value="1"/>
</dbReference>
<comment type="caution">
    <text evidence="16">The sequence shown here is derived from an EMBL/GenBank/DDBJ whole genome shotgun (WGS) entry which is preliminary data.</text>
</comment>
<dbReference type="Pfam" id="PF00085">
    <property type="entry name" value="Thioredoxin"/>
    <property type="match status" value="2"/>
</dbReference>
<keyword evidence="9 13" id="KW-0413">Isomerase</keyword>
<evidence type="ECO:0000313" key="16">
    <source>
        <dbReference type="EMBL" id="KAG2435183.1"/>
    </source>
</evidence>
<dbReference type="PROSITE" id="PS51352">
    <property type="entry name" value="THIOREDOXIN_2"/>
    <property type="match status" value="2"/>
</dbReference>
<evidence type="ECO:0000256" key="7">
    <source>
        <dbReference type="ARBA" id="ARBA00022824"/>
    </source>
</evidence>
<dbReference type="PRINTS" id="PR00421">
    <property type="entry name" value="THIOREDOXIN"/>
</dbReference>
<dbReference type="InterPro" id="IPR005788">
    <property type="entry name" value="PDI_thioredoxin-like_dom"/>
</dbReference>
<keyword evidence="17" id="KW-1185">Reference proteome</keyword>
<feature type="domain" description="Thioredoxin" evidence="15">
    <location>
        <begin position="34"/>
        <end position="157"/>
    </location>
</feature>
<dbReference type="GO" id="GO:0006457">
    <property type="term" value="P:protein folding"/>
    <property type="evidence" value="ECO:0007669"/>
    <property type="project" value="TreeGrafter"/>
</dbReference>
<evidence type="ECO:0000256" key="12">
    <source>
        <dbReference type="RuleBase" id="RU004208"/>
    </source>
</evidence>
<dbReference type="EMBL" id="JAEHOC010000015">
    <property type="protein sequence ID" value="KAG2435183.1"/>
    <property type="molecule type" value="Genomic_DNA"/>
</dbReference>
<feature type="domain" description="Thioredoxin" evidence="15">
    <location>
        <begin position="359"/>
        <end position="502"/>
    </location>
</feature>
<dbReference type="GO" id="GO:0003756">
    <property type="term" value="F:protein disulfide isomerase activity"/>
    <property type="evidence" value="ECO:0007669"/>
    <property type="project" value="UniProtKB-EC"/>
</dbReference>
<evidence type="ECO:0000259" key="15">
    <source>
        <dbReference type="PROSITE" id="PS51352"/>
    </source>
</evidence>
<sequence length="535" mass="58526">MSKWNFLALTLGLLLVAAPFTKHQFALADEYEDDEEEDDAPAAPKDDDVDVVVVTVKNWDETVKKSKFALVEFYAPWCGHCKTLKPEYAKAATALKAAAPDAILAKVDATQEESLAQKFGVQGYPTLKWFVDGELASDYNGPRDADGIIGWIKKKTGPPAVTVEDADKLKSLEADAEVVVVGYFKALEGEVYDAFKSYAAKTEDVVFAQTTSADVAKAAGLDAHDTVAVVKNFPGEDRATTTLAKDIDVDALTAFVKSEKMPPTIEFNQKNSDKIFNSGINKQLILWTTADDLKADAEIMKVFREASKKFKGQLVFVTVNNEGDGADPVTNFFGLKGATSPVLLGFFMEKNKKFRMEGEFTADNVAKFAESVVDGTAQAVLKSEAIPEDPYEDGVYKIVGKTVESVVLDDTKDVLLEVYAPWCGHCKKLEPIYKKLAKRFKKVESVIIAKMDGTENEHPEIEVKGFPTIMLFPAGGDRTPIPFEGGDRSLKSLTKFIKNNAKIPYELPKKGSEGADGEDGTSDDKDKPSSDKDEL</sequence>
<dbReference type="CDD" id="cd02995">
    <property type="entry name" value="PDI_a_PDI_a'_C"/>
    <property type="match status" value="1"/>
</dbReference>
<reference evidence="16" key="1">
    <citation type="journal article" date="2020" name="bioRxiv">
        <title>Comparative genomics of Chlamydomonas.</title>
        <authorList>
            <person name="Craig R.J."/>
            <person name="Hasan A.R."/>
            <person name="Ness R.W."/>
            <person name="Keightley P.D."/>
        </authorList>
    </citation>
    <scope>NUCLEOTIDE SEQUENCE</scope>
    <source>
        <strain evidence="16">SAG 7.73</strain>
    </source>
</reference>
<dbReference type="InterPro" id="IPR017937">
    <property type="entry name" value="Thioredoxin_CS"/>
</dbReference>
<feature type="region of interest" description="Disordered" evidence="14">
    <location>
        <begin position="506"/>
        <end position="535"/>
    </location>
</feature>
<feature type="disulfide bond" description="Redox-active" evidence="11">
    <location>
        <begin position="423"/>
        <end position="426"/>
    </location>
</feature>
<evidence type="ECO:0000256" key="2">
    <source>
        <dbReference type="ARBA" id="ARBA00004319"/>
    </source>
</evidence>
<evidence type="ECO:0000256" key="5">
    <source>
        <dbReference type="ARBA" id="ARBA00022729"/>
    </source>
</evidence>
<dbReference type="CDD" id="cd02961">
    <property type="entry name" value="PDI_a_family"/>
    <property type="match status" value="1"/>
</dbReference>
<gene>
    <name evidence="16" type="ORF">HXX76_007266</name>
</gene>
<evidence type="ECO:0000256" key="9">
    <source>
        <dbReference type="ARBA" id="ARBA00023235"/>
    </source>
</evidence>
<name>A0A835T3C4_CHLIN</name>
<dbReference type="PANTHER" id="PTHR18929:SF246">
    <property type="entry name" value="PROTEIN DISULFIDE ISOMERASE-LIKE 1-4"/>
    <property type="match status" value="1"/>
</dbReference>
<dbReference type="PROSITE" id="PS00194">
    <property type="entry name" value="THIOREDOXIN_1"/>
    <property type="match status" value="2"/>
</dbReference>
<organism evidence="16 17">
    <name type="scientific">Chlamydomonas incerta</name>
    <dbReference type="NCBI Taxonomy" id="51695"/>
    <lineage>
        <taxon>Eukaryota</taxon>
        <taxon>Viridiplantae</taxon>
        <taxon>Chlorophyta</taxon>
        <taxon>core chlorophytes</taxon>
        <taxon>Chlorophyceae</taxon>
        <taxon>CS clade</taxon>
        <taxon>Chlamydomonadales</taxon>
        <taxon>Chlamydomonadaceae</taxon>
        <taxon>Chlamydomonas</taxon>
    </lineage>
</organism>
<dbReference type="AlphaFoldDB" id="A0A835T3C4"/>
<comment type="catalytic activity">
    <reaction evidence="1 13">
        <text>Catalyzes the rearrangement of -S-S- bonds in proteins.</text>
        <dbReference type="EC" id="5.3.4.1"/>
    </reaction>
</comment>
<dbReference type="EC" id="5.3.4.1" evidence="4 13"/>
<proteinExistence type="inferred from homology"/>
<dbReference type="GO" id="GO:0034976">
    <property type="term" value="P:response to endoplasmic reticulum stress"/>
    <property type="evidence" value="ECO:0007669"/>
    <property type="project" value="TreeGrafter"/>
</dbReference>
<evidence type="ECO:0000256" key="4">
    <source>
        <dbReference type="ARBA" id="ARBA00012723"/>
    </source>
</evidence>
<dbReference type="SUPFAM" id="SSF52833">
    <property type="entry name" value="Thioredoxin-like"/>
    <property type="match status" value="4"/>
</dbReference>
<evidence type="ECO:0000256" key="11">
    <source>
        <dbReference type="PIRSR" id="PIRSR605792-51"/>
    </source>
</evidence>
<evidence type="ECO:0000256" key="13">
    <source>
        <dbReference type="RuleBase" id="RU361130"/>
    </source>
</evidence>
<feature type="compositionally biased region" description="Basic and acidic residues" evidence="14">
    <location>
        <begin position="522"/>
        <end position="535"/>
    </location>
</feature>
<dbReference type="FunFam" id="3.40.30.10:FF:000023">
    <property type="entry name" value="Protein disulfide-isomerase"/>
    <property type="match status" value="1"/>
</dbReference>
<feature type="signal peptide" evidence="13">
    <location>
        <begin position="1"/>
        <end position="28"/>
    </location>
</feature>
<evidence type="ECO:0000256" key="3">
    <source>
        <dbReference type="ARBA" id="ARBA00006347"/>
    </source>
</evidence>